<sequence>MQLLPSLSSSSPASPTPTSGTCKRTNNPYCVRTLSADHRNAKATTVRELAGVALDIAAATVRESSIGHRAQQVPVAPGHGPRGDASRVRLDVRARRRRGGAYRDAIRHQLAGGALRRGAVRGDDQPPLVGVSGG</sequence>
<organism evidence="2">
    <name type="scientific">Oryza brachyantha</name>
    <name type="common">malo sina</name>
    <dbReference type="NCBI Taxonomy" id="4533"/>
    <lineage>
        <taxon>Eukaryota</taxon>
        <taxon>Viridiplantae</taxon>
        <taxon>Streptophyta</taxon>
        <taxon>Embryophyta</taxon>
        <taxon>Tracheophyta</taxon>
        <taxon>Spermatophyta</taxon>
        <taxon>Magnoliopsida</taxon>
        <taxon>Liliopsida</taxon>
        <taxon>Poales</taxon>
        <taxon>Poaceae</taxon>
        <taxon>BOP clade</taxon>
        <taxon>Oryzoideae</taxon>
        <taxon>Oryzeae</taxon>
        <taxon>Oryzinae</taxon>
        <taxon>Oryza</taxon>
    </lineage>
</organism>
<feature type="compositionally biased region" description="Low complexity" evidence="1">
    <location>
        <begin position="1"/>
        <end position="19"/>
    </location>
</feature>
<dbReference type="Gene3D" id="1.20.140.40">
    <property type="entry name" value="Invertase/pectin methylesterase inhibitor family protein"/>
    <property type="match status" value="1"/>
</dbReference>
<dbReference type="Gramene" id="OB08G28980.1">
    <property type="protein sequence ID" value="OB08G28980.1"/>
    <property type="gene ID" value="OB08G28980"/>
</dbReference>
<keyword evidence="3" id="KW-1185">Reference proteome</keyword>
<proteinExistence type="predicted"/>
<dbReference type="EnsemblPlants" id="OB08G28980.1">
    <property type="protein sequence ID" value="OB08G28980.1"/>
    <property type="gene ID" value="OB08G28980"/>
</dbReference>
<reference evidence="2" key="2">
    <citation type="submission" date="2013-04" db="UniProtKB">
        <authorList>
            <consortium name="EnsemblPlants"/>
        </authorList>
    </citation>
    <scope>IDENTIFICATION</scope>
</reference>
<dbReference type="HOGENOM" id="CLU_1899436_0_0_1"/>
<name>J3MUW7_ORYBR</name>
<evidence type="ECO:0000313" key="3">
    <source>
        <dbReference type="Proteomes" id="UP000006038"/>
    </source>
</evidence>
<dbReference type="Proteomes" id="UP000006038">
    <property type="component" value="Chromosome 8"/>
</dbReference>
<dbReference type="SUPFAM" id="SSF101148">
    <property type="entry name" value="Plant invertase/pectin methylesterase inhibitor"/>
    <property type="match status" value="1"/>
</dbReference>
<evidence type="ECO:0000313" key="2">
    <source>
        <dbReference type="EnsemblPlants" id="OB08G28980.1"/>
    </source>
</evidence>
<dbReference type="InterPro" id="IPR035513">
    <property type="entry name" value="Invertase/methylesterase_inhib"/>
</dbReference>
<dbReference type="AlphaFoldDB" id="J3MUW7"/>
<feature type="region of interest" description="Disordered" evidence="1">
    <location>
        <begin position="68"/>
        <end position="87"/>
    </location>
</feature>
<reference evidence="2" key="1">
    <citation type="journal article" date="2013" name="Nat. Commun.">
        <title>Whole-genome sequencing of Oryza brachyantha reveals mechanisms underlying Oryza genome evolution.</title>
        <authorList>
            <person name="Chen J."/>
            <person name="Huang Q."/>
            <person name="Gao D."/>
            <person name="Wang J."/>
            <person name="Lang Y."/>
            <person name="Liu T."/>
            <person name="Li B."/>
            <person name="Bai Z."/>
            <person name="Luis Goicoechea J."/>
            <person name="Liang C."/>
            <person name="Chen C."/>
            <person name="Zhang W."/>
            <person name="Sun S."/>
            <person name="Liao Y."/>
            <person name="Zhang X."/>
            <person name="Yang L."/>
            <person name="Song C."/>
            <person name="Wang M."/>
            <person name="Shi J."/>
            <person name="Liu G."/>
            <person name="Liu J."/>
            <person name="Zhou H."/>
            <person name="Zhou W."/>
            <person name="Yu Q."/>
            <person name="An N."/>
            <person name="Chen Y."/>
            <person name="Cai Q."/>
            <person name="Wang B."/>
            <person name="Liu B."/>
            <person name="Min J."/>
            <person name="Huang Y."/>
            <person name="Wu H."/>
            <person name="Li Z."/>
            <person name="Zhang Y."/>
            <person name="Yin Y."/>
            <person name="Song W."/>
            <person name="Jiang J."/>
            <person name="Jackson S.A."/>
            <person name="Wing R.A."/>
            <person name="Wang J."/>
            <person name="Chen M."/>
        </authorList>
    </citation>
    <scope>NUCLEOTIDE SEQUENCE [LARGE SCALE GENOMIC DNA]</scope>
    <source>
        <strain evidence="2">cv. IRGC 101232</strain>
    </source>
</reference>
<feature type="region of interest" description="Disordered" evidence="1">
    <location>
        <begin position="1"/>
        <end position="27"/>
    </location>
</feature>
<evidence type="ECO:0000256" key="1">
    <source>
        <dbReference type="SAM" id="MobiDB-lite"/>
    </source>
</evidence>
<protein>
    <submittedName>
        <fullName evidence="2">Uncharacterized protein</fullName>
    </submittedName>
</protein>
<accession>J3MUW7</accession>